<protein>
    <submittedName>
        <fullName evidence="1">Uncharacterized protein</fullName>
    </submittedName>
</protein>
<evidence type="ECO:0000313" key="1">
    <source>
        <dbReference type="EMBL" id="DAF55301.1"/>
    </source>
</evidence>
<accession>A0A8S5SW52</accession>
<sequence length="109" mass="12537">MALPKACNIMLNDGTYLYNSIQVLDYLLSLGFVQEDLEDTLVCELDIPHQEENCGDNWEAIADGYYNAYQNLCNEVDAECEKFLAGRKITKVQFVNWLKNIMEDALLNY</sequence>
<reference evidence="1" key="1">
    <citation type="journal article" date="2021" name="Proc. Natl. Acad. Sci. U.S.A.">
        <title>A Catalog of Tens of Thousands of Viruses from Human Metagenomes Reveals Hidden Associations with Chronic Diseases.</title>
        <authorList>
            <person name="Tisza M.J."/>
            <person name="Buck C.B."/>
        </authorList>
    </citation>
    <scope>NUCLEOTIDE SEQUENCE</scope>
    <source>
        <strain evidence="1">CtZHD14</strain>
    </source>
</reference>
<organism evidence="1">
    <name type="scientific">Siphoviridae sp. ctZHD14</name>
    <dbReference type="NCBI Taxonomy" id="2827891"/>
    <lineage>
        <taxon>Viruses</taxon>
        <taxon>Duplodnaviria</taxon>
        <taxon>Heunggongvirae</taxon>
        <taxon>Uroviricota</taxon>
        <taxon>Caudoviricetes</taxon>
    </lineage>
</organism>
<name>A0A8S5SW52_9CAUD</name>
<dbReference type="EMBL" id="BK032687">
    <property type="protein sequence ID" value="DAF55301.1"/>
    <property type="molecule type" value="Genomic_DNA"/>
</dbReference>
<proteinExistence type="predicted"/>